<dbReference type="PANTHER" id="PTHR47534:SF3">
    <property type="entry name" value="ALCOHOL DEHYDROGENASE-LIKE C-TERMINAL DOMAIN-CONTAINING PROTEIN"/>
    <property type="match status" value="1"/>
</dbReference>
<gene>
    <name evidence="2" type="ORF">GUR47_26070</name>
</gene>
<protein>
    <submittedName>
        <fullName evidence="2">SDR family NAD(P)-dependent oxidoreductase</fullName>
    </submittedName>
</protein>
<dbReference type="InterPro" id="IPR036291">
    <property type="entry name" value="NAD(P)-bd_dom_sf"/>
</dbReference>
<dbReference type="PANTHER" id="PTHR47534">
    <property type="entry name" value="YALI0E05731P"/>
    <property type="match status" value="1"/>
</dbReference>
<accession>A0A6B3QT28</accession>
<sequence length="288" mass="30711">MQTVVITGGTDGLGKGLALHYLRQGARVIAVGSTPAKGEALLAEAAAFSEGGRAVFLRCDLTSVRAARELVTTIEGSCPSVDKLVLCAQRYRLFGPRTVTAEGFEHSFALGYLSRYVLGHGLRPALESAPRPVIMNVGTPGIPLGRIHWDDPQLAARYSGTRATLQSFRANDLLGVAYGAVHPETPVRYVGYNPGVVATGMPEHLPQPLRTLTKASFALLAASVAKAVTPMVRLLDEPPGEPFTAYRTTRRLPLKGASFDRDAALRLHRLTARATDPARWPPAAGPAT</sequence>
<dbReference type="AlphaFoldDB" id="A0A6B3QT28"/>
<proteinExistence type="predicted"/>
<keyword evidence="1" id="KW-0560">Oxidoreductase</keyword>
<dbReference type="SUPFAM" id="SSF51735">
    <property type="entry name" value="NAD(P)-binding Rossmann-fold domains"/>
    <property type="match status" value="1"/>
</dbReference>
<dbReference type="InterPro" id="IPR052228">
    <property type="entry name" value="Sec_Metab_Biosynth_Oxidored"/>
</dbReference>
<reference evidence="2" key="1">
    <citation type="journal article" date="2020" name="Microorganisms">
        <title>Isolation, Genomic and Metabolomic Characterization of Streptomyces tendae VITAKN with Quorum Sensing Inhibitory Activity from Southern India.</title>
        <authorList>
            <person name="Ishaque N.M."/>
            <person name="Burgsdorf I."/>
            <person name="Limlingan Malit J.J."/>
            <person name="Saha S."/>
            <person name="Teta R."/>
            <person name="Ewe D."/>
            <person name="Kannabiran K."/>
            <person name="Hrouzek P."/>
            <person name="Steindler L."/>
            <person name="Costantino V."/>
            <person name="Saurav K."/>
        </authorList>
    </citation>
    <scope>NUCLEOTIDE SEQUENCE</scope>
    <source>
        <strain evidence="2">VITAKN</strain>
    </source>
</reference>
<name>A0A6B3QT28_STRTE</name>
<dbReference type="Gene3D" id="3.40.50.720">
    <property type="entry name" value="NAD(P)-binding Rossmann-like Domain"/>
    <property type="match status" value="1"/>
</dbReference>
<dbReference type="Pfam" id="PF00106">
    <property type="entry name" value="adh_short"/>
    <property type="match status" value="1"/>
</dbReference>
<organism evidence="2">
    <name type="scientific">Streptomyces tendae</name>
    <dbReference type="NCBI Taxonomy" id="1932"/>
    <lineage>
        <taxon>Bacteria</taxon>
        <taxon>Bacillati</taxon>
        <taxon>Actinomycetota</taxon>
        <taxon>Actinomycetes</taxon>
        <taxon>Kitasatosporales</taxon>
        <taxon>Streptomycetaceae</taxon>
        <taxon>Streptomyces</taxon>
    </lineage>
</organism>
<evidence type="ECO:0000256" key="1">
    <source>
        <dbReference type="ARBA" id="ARBA00023002"/>
    </source>
</evidence>
<evidence type="ECO:0000313" key="2">
    <source>
        <dbReference type="EMBL" id="NEV90097.1"/>
    </source>
</evidence>
<dbReference type="InterPro" id="IPR002347">
    <property type="entry name" value="SDR_fam"/>
</dbReference>
<dbReference type="RefSeq" id="WP_164459894.1">
    <property type="nucleotide sequence ID" value="NZ_JAAIFS010000006.1"/>
</dbReference>
<dbReference type="EMBL" id="JAAIFS010000006">
    <property type="protein sequence ID" value="NEV90097.1"/>
    <property type="molecule type" value="Genomic_DNA"/>
</dbReference>
<comment type="caution">
    <text evidence="2">The sequence shown here is derived from an EMBL/GenBank/DDBJ whole genome shotgun (WGS) entry which is preliminary data.</text>
</comment>
<dbReference type="GO" id="GO:0016491">
    <property type="term" value="F:oxidoreductase activity"/>
    <property type="evidence" value="ECO:0007669"/>
    <property type="project" value="UniProtKB-KW"/>
</dbReference>